<keyword evidence="4" id="KW-0106">Calcium</keyword>
<evidence type="ECO:0000256" key="3">
    <source>
        <dbReference type="ARBA" id="ARBA00022801"/>
    </source>
</evidence>
<dbReference type="KEGG" id="rba:RB773"/>
<accession>Q7UYA5</accession>
<evidence type="ECO:0000313" key="7">
    <source>
        <dbReference type="Proteomes" id="UP000001025"/>
    </source>
</evidence>
<dbReference type="InterPro" id="IPR050738">
    <property type="entry name" value="Sulfatase"/>
</dbReference>
<gene>
    <name evidence="6" type="ordered locus">RB773</name>
</gene>
<organism evidence="6 7">
    <name type="scientific">Rhodopirellula baltica (strain DSM 10527 / NCIMB 13988 / SH1)</name>
    <dbReference type="NCBI Taxonomy" id="243090"/>
    <lineage>
        <taxon>Bacteria</taxon>
        <taxon>Pseudomonadati</taxon>
        <taxon>Planctomycetota</taxon>
        <taxon>Planctomycetia</taxon>
        <taxon>Pirellulales</taxon>
        <taxon>Pirellulaceae</taxon>
        <taxon>Rhodopirellula</taxon>
    </lineage>
</organism>
<dbReference type="GO" id="GO:0004065">
    <property type="term" value="F:arylsulfatase activity"/>
    <property type="evidence" value="ECO:0000318"/>
    <property type="project" value="GO_Central"/>
</dbReference>
<keyword evidence="3 6" id="KW-0378">Hydrolase</keyword>
<name>Q7UYA5_RHOBA</name>
<evidence type="ECO:0000256" key="2">
    <source>
        <dbReference type="ARBA" id="ARBA00022723"/>
    </source>
</evidence>
<evidence type="ECO:0000256" key="4">
    <source>
        <dbReference type="ARBA" id="ARBA00022837"/>
    </source>
</evidence>
<dbReference type="InterPro" id="IPR017850">
    <property type="entry name" value="Alkaline_phosphatase_core_sf"/>
</dbReference>
<dbReference type="PATRIC" id="fig|243090.15.peg.366"/>
<sequence length="562" mass="63465">MTWTTIWAKPRTWQRRIQRSLKDCSAWPNQCEMTWAITIESERTCGSSIHWMFARQNRPSQLLPHARVSLHIRTNESLTLSLTHATFHPHTPNMKHCIDSLAIAIVAVVFLGSFTEAHADDRPNIILLLADDLGYGDLSCFGSPAVKTPHLDRLASEGLKCNRFYAGSAVCSPTRASVLTGRYPLRFGITKHFNDRNGWLPESATTVAELLKDAGYNTAHIGKWHLGGLHVDEPGKRLTNQPGPRQHGFDFYQTQIEQQPLRGQMGRDKTLFRKGGTVLLRNDQRISQDDPYYHKHFTDANGDFAVEMIEKLSSEEDPFFINMWWLVPHKPYEPAPEPHWSDTAADDITDDQHRFRSMVQHMDAKVGAILRKLDELKIADNTLVLFTSDNGAAFEGFIHDLKGGKTELHDGGIRVPMIVRWPDAIPAGQTSQTFSHTNDLLPTFCDAASVQLPSDLPLDGLSLLSHWKGGTPPSQVERGTVFWQLDLYKSLQRHYPKPKPYATEVVMRGNWKLLAFKGKPVELFDVGADPNEKRNVLAEHPELVASLSAQLKDWLNEPRVTK</sequence>
<dbReference type="Gene3D" id="3.40.720.10">
    <property type="entry name" value="Alkaline Phosphatase, subunit A"/>
    <property type="match status" value="1"/>
</dbReference>
<comment type="similarity">
    <text evidence="1">Belongs to the sulfatase family.</text>
</comment>
<dbReference type="Pfam" id="PF00884">
    <property type="entry name" value="Sulfatase"/>
    <property type="match status" value="1"/>
</dbReference>
<proteinExistence type="inferred from homology"/>
<keyword evidence="2" id="KW-0479">Metal-binding</keyword>
<evidence type="ECO:0000259" key="5">
    <source>
        <dbReference type="Pfam" id="PF00884"/>
    </source>
</evidence>
<dbReference type="EnsemblBacteria" id="CAD71739">
    <property type="protein sequence ID" value="CAD71739"/>
    <property type="gene ID" value="RB773"/>
</dbReference>
<dbReference type="SUPFAM" id="SSF53649">
    <property type="entry name" value="Alkaline phosphatase-like"/>
    <property type="match status" value="1"/>
</dbReference>
<dbReference type="EMBL" id="BX294134">
    <property type="protein sequence ID" value="CAD71739.1"/>
    <property type="molecule type" value="Genomic_DNA"/>
</dbReference>
<dbReference type="SMR" id="Q7UYA5"/>
<dbReference type="GO" id="GO:0046872">
    <property type="term" value="F:metal ion binding"/>
    <property type="evidence" value="ECO:0007669"/>
    <property type="project" value="UniProtKB-KW"/>
</dbReference>
<dbReference type="Gene3D" id="3.30.1120.10">
    <property type="match status" value="1"/>
</dbReference>
<dbReference type="eggNOG" id="COG3119">
    <property type="taxonomic scope" value="Bacteria"/>
</dbReference>
<feature type="domain" description="Sulfatase N-terminal" evidence="5">
    <location>
        <begin position="123"/>
        <end position="449"/>
    </location>
</feature>
<dbReference type="OrthoDB" id="9783154at2"/>
<dbReference type="PROSITE" id="PS00149">
    <property type="entry name" value="SULFATASE_2"/>
    <property type="match status" value="1"/>
</dbReference>
<dbReference type="HOGENOM" id="CLU_006332_10_4_0"/>
<dbReference type="InParanoid" id="Q7UYA5"/>
<reference evidence="6 7" key="1">
    <citation type="journal article" date="2003" name="Proc. Natl. Acad. Sci. U.S.A.">
        <title>Complete genome sequence of the marine planctomycete Pirellula sp. strain 1.</title>
        <authorList>
            <person name="Gloeckner F.O."/>
            <person name="Kube M."/>
            <person name="Bauer M."/>
            <person name="Teeling H."/>
            <person name="Lombardot T."/>
            <person name="Ludwig W."/>
            <person name="Gade D."/>
            <person name="Beck A."/>
            <person name="Borzym K."/>
            <person name="Heitmann K."/>
            <person name="Rabus R."/>
            <person name="Schlesner H."/>
            <person name="Amann R."/>
            <person name="Reinhardt R."/>
        </authorList>
    </citation>
    <scope>NUCLEOTIDE SEQUENCE [LARGE SCALE GENOMIC DNA]</scope>
    <source>
        <strain evidence="7">DSM 10527 / NCIMB 13988 / SH1</strain>
    </source>
</reference>
<dbReference type="AlphaFoldDB" id="Q7UYA5"/>
<dbReference type="InterPro" id="IPR000917">
    <property type="entry name" value="Sulfatase_N"/>
</dbReference>
<dbReference type="InterPro" id="IPR024607">
    <property type="entry name" value="Sulfatase_CS"/>
</dbReference>
<evidence type="ECO:0000313" key="6">
    <source>
        <dbReference type="EMBL" id="CAD71739.1"/>
    </source>
</evidence>
<protein>
    <submittedName>
        <fullName evidence="6">Arylsulfatase</fullName>
        <ecNumber evidence="6">3.1.6.1</ecNumber>
    </submittedName>
</protein>
<dbReference type="STRING" id="243090.RB773"/>
<dbReference type="PANTHER" id="PTHR42693">
    <property type="entry name" value="ARYLSULFATASE FAMILY MEMBER"/>
    <property type="match status" value="1"/>
</dbReference>
<evidence type="ECO:0000256" key="1">
    <source>
        <dbReference type="ARBA" id="ARBA00008779"/>
    </source>
</evidence>
<dbReference type="PROSITE" id="PS00523">
    <property type="entry name" value="SULFATASE_1"/>
    <property type="match status" value="1"/>
</dbReference>
<dbReference type="Proteomes" id="UP000001025">
    <property type="component" value="Chromosome"/>
</dbReference>
<dbReference type="EC" id="3.1.6.1" evidence="6"/>
<keyword evidence="7" id="KW-1185">Reference proteome</keyword>
<dbReference type="PANTHER" id="PTHR42693:SF53">
    <property type="entry name" value="ENDO-4-O-SULFATASE"/>
    <property type="match status" value="1"/>
</dbReference>
<dbReference type="FunFam" id="3.40.720.10:FF:000143">
    <property type="entry name" value="N-acetylgalactosamine-6-sulfate sulfatase"/>
    <property type="match status" value="1"/>
</dbReference>